<proteinExistence type="predicted"/>
<sequence>MISKRDSVVLVVFLTLIFLGASCSRADAQWWKDWWKKGKKEAAELKEKITKLAPTNRNFLY</sequence>
<dbReference type="PROSITE" id="PS51257">
    <property type="entry name" value="PROKAR_LIPOPROTEIN"/>
    <property type="match status" value="1"/>
</dbReference>
<dbReference type="EMBL" id="MNUO01000025">
    <property type="protein sequence ID" value="OIN98068.1"/>
    <property type="molecule type" value="Genomic_DNA"/>
</dbReference>
<dbReference type="Proteomes" id="UP000182278">
    <property type="component" value="Unassembled WGS sequence"/>
</dbReference>
<gene>
    <name evidence="1" type="ORF">AUJ66_01630</name>
</gene>
<comment type="caution">
    <text evidence="1">The sequence shown here is derived from an EMBL/GenBank/DDBJ whole genome shotgun (WGS) entry which is preliminary data.</text>
</comment>
<protein>
    <submittedName>
        <fullName evidence="1">Uncharacterized protein</fullName>
    </submittedName>
</protein>
<organism evidence="1 2">
    <name type="scientific">Candidatus Desantisbacteria bacterium CG1_02_38_46</name>
    <dbReference type="NCBI Taxonomy" id="1817893"/>
    <lineage>
        <taxon>Bacteria</taxon>
        <taxon>Candidatus Desantisiibacteriota</taxon>
    </lineage>
</organism>
<dbReference type="STRING" id="1817893.AUJ66_01630"/>
<accession>A0A1J4SHG9</accession>
<name>A0A1J4SHG9_9BACT</name>
<evidence type="ECO:0000313" key="2">
    <source>
        <dbReference type="Proteomes" id="UP000182278"/>
    </source>
</evidence>
<reference evidence="1 2" key="1">
    <citation type="journal article" date="2016" name="Environ. Microbiol.">
        <title>Genomic resolution of a cold subsurface aquifer community provides metabolic insights for novel microbes adapted to high CO concentrations.</title>
        <authorList>
            <person name="Probst A.J."/>
            <person name="Castelle C.J."/>
            <person name="Singh A."/>
            <person name="Brown C.T."/>
            <person name="Anantharaman K."/>
            <person name="Sharon I."/>
            <person name="Hug L.A."/>
            <person name="Burstein D."/>
            <person name="Emerson J.B."/>
            <person name="Thomas B.C."/>
            <person name="Banfield J.F."/>
        </authorList>
    </citation>
    <scope>NUCLEOTIDE SEQUENCE [LARGE SCALE GENOMIC DNA]</scope>
    <source>
        <strain evidence="1">CG1_02_38_46</strain>
    </source>
</reference>
<dbReference type="AlphaFoldDB" id="A0A1J4SHG9"/>
<evidence type="ECO:0000313" key="1">
    <source>
        <dbReference type="EMBL" id="OIN98068.1"/>
    </source>
</evidence>